<keyword evidence="3" id="KW-0238">DNA-binding</keyword>
<dbReference type="GO" id="GO:0015074">
    <property type="term" value="P:DNA integration"/>
    <property type="evidence" value="ECO:0007669"/>
    <property type="project" value="UniProtKB-KW"/>
</dbReference>
<name>A0A8J3DC35_9BACT</name>
<keyword evidence="2" id="KW-0229">DNA integration</keyword>
<dbReference type="InterPro" id="IPR050090">
    <property type="entry name" value="Tyrosine_recombinase_XerCD"/>
</dbReference>
<dbReference type="PROSITE" id="PS51898">
    <property type="entry name" value="TYR_RECOMBINASE"/>
    <property type="match status" value="1"/>
</dbReference>
<proteinExistence type="inferred from homology"/>
<dbReference type="EMBL" id="BMXG01000011">
    <property type="protein sequence ID" value="GHC03759.1"/>
    <property type="molecule type" value="Genomic_DNA"/>
</dbReference>
<dbReference type="Pfam" id="PF00589">
    <property type="entry name" value="Phage_integrase"/>
    <property type="match status" value="1"/>
</dbReference>
<dbReference type="InterPro" id="IPR013762">
    <property type="entry name" value="Integrase-like_cat_sf"/>
</dbReference>
<evidence type="ECO:0000256" key="4">
    <source>
        <dbReference type="ARBA" id="ARBA00023172"/>
    </source>
</evidence>
<dbReference type="Gene3D" id="1.10.443.10">
    <property type="entry name" value="Intergrase catalytic core"/>
    <property type="match status" value="1"/>
</dbReference>
<keyword evidence="4" id="KW-0233">DNA recombination</keyword>
<dbReference type="InterPro" id="IPR004107">
    <property type="entry name" value="Integrase_SAM-like_N"/>
</dbReference>
<dbReference type="InterPro" id="IPR011946">
    <property type="entry name" value="Integrase_integron-type"/>
</dbReference>
<dbReference type="PANTHER" id="PTHR30349">
    <property type="entry name" value="PHAGE INTEGRASE-RELATED"/>
    <property type="match status" value="1"/>
</dbReference>
<evidence type="ECO:0000256" key="2">
    <source>
        <dbReference type="ARBA" id="ARBA00022908"/>
    </source>
</evidence>
<comment type="caution">
    <text evidence="6">The sequence shown here is derived from an EMBL/GenBank/DDBJ whole genome shotgun (WGS) entry which is preliminary data.</text>
</comment>
<dbReference type="GO" id="GO:0006310">
    <property type="term" value="P:DNA recombination"/>
    <property type="evidence" value="ECO:0007669"/>
    <property type="project" value="UniProtKB-KW"/>
</dbReference>
<accession>A0A8J3DC35</accession>
<feature type="domain" description="Tyr recombinase" evidence="5">
    <location>
        <begin position="69"/>
        <end position="285"/>
    </location>
</feature>
<dbReference type="InterPro" id="IPR010998">
    <property type="entry name" value="Integrase_recombinase_N"/>
</dbReference>
<evidence type="ECO:0000313" key="7">
    <source>
        <dbReference type="Proteomes" id="UP000642829"/>
    </source>
</evidence>
<dbReference type="SUPFAM" id="SSF56349">
    <property type="entry name" value="DNA breaking-rejoining enzymes"/>
    <property type="match status" value="1"/>
</dbReference>
<keyword evidence="7" id="KW-1185">Reference proteome</keyword>
<evidence type="ECO:0000256" key="1">
    <source>
        <dbReference type="ARBA" id="ARBA00008857"/>
    </source>
</evidence>
<organism evidence="6 7">
    <name type="scientific">Cerasicoccus arenae</name>
    <dbReference type="NCBI Taxonomy" id="424488"/>
    <lineage>
        <taxon>Bacteria</taxon>
        <taxon>Pseudomonadati</taxon>
        <taxon>Verrucomicrobiota</taxon>
        <taxon>Opitutia</taxon>
        <taxon>Puniceicoccales</taxon>
        <taxon>Cerasicoccaceae</taxon>
        <taxon>Cerasicoccus</taxon>
    </lineage>
</organism>
<dbReference type="InterPro" id="IPR002104">
    <property type="entry name" value="Integrase_catalytic"/>
</dbReference>
<dbReference type="GO" id="GO:0003677">
    <property type="term" value="F:DNA binding"/>
    <property type="evidence" value="ECO:0007669"/>
    <property type="project" value="UniProtKB-KW"/>
</dbReference>
<dbReference type="Pfam" id="PF13495">
    <property type="entry name" value="Phage_int_SAM_4"/>
    <property type="match status" value="1"/>
</dbReference>
<evidence type="ECO:0000256" key="3">
    <source>
        <dbReference type="ARBA" id="ARBA00023125"/>
    </source>
</evidence>
<reference evidence="6" key="1">
    <citation type="journal article" date="2014" name="Int. J. Syst. Evol. Microbiol.">
        <title>Complete genome sequence of Corynebacterium casei LMG S-19264T (=DSM 44701T), isolated from a smear-ripened cheese.</title>
        <authorList>
            <consortium name="US DOE Joint Genome Institute (JGI-PGF)"/>
            <person name="Walter F."/>
            <person name="Albersmeier A."/>
            <person name="Kalinowski J."/>
            <person name="Ruckert C."/>
        </authorList>
    </citation>
    <scope>NUCLEOTIDE SEQUENCE</scope>
    <source>
        <strain evidence="6">KCTC 12870</strain>
    </source>
</reference>
<dbReference type="NCBIfam" id="TIGR02249">
    <property type="entry name" value="integrase_gron"/>
    <property type="match status" value="1"/>
</dbReference>
<evidence type="ECO:0000313" key="6">
    <source>
        <dbReference type="EMBL" id="GHC03759.1"/>
    </source>
</evidence>
<sequence>MESFHQRTDLENLDNAQIAAFLDDIAVRLRVSSSTQRQALNALVFYYREVRQRDDLQLGDYQRARKSRHIPTVLSPEEVQRLLPEIRPPYQLMAKLQYGAGLRVAELISLRIKDIDLSRGQIHIHAGKGNKDRVTLLPKSLQEPIARQIESSRELFDYDRRQETPGVYLPPALSRKYPKAGETFPWHWLWPANDLSTDPRSQVVRRHHMHPGSYQRGFHQGVKKAGMTKRVTTHVLRHSFATHLLENGTNIAEVQSLLGHKNIETTQIYLHVRTQRSEMLTSPLDHFG</sequence>
<reference evidence="6" key="2">
    <citation type="submission" date="2020-09" db="EMBL/GenBank/DDBJ databases">
        <authorList>
            <person name="Sun Q."/>
            <person name="Kim S."/>
        </authorList>
    </citation>
    <scope>NUCLEOTIDE SEQUENCE</scope>
    <source>
        <strain evidence="6">KCTC 12870</strain>
    </source>
</reference>
<dbReference type="Proteomes" id="UP000642829">
    <property type="component" value="Unassembled WGS sequence"/>
</dbReference>
<gene>
    <name evidence="6" type="primary">intI</name>
    <name evidence="6" type="ORF">GCM10007047_20550</name>
</gene>
<dbReference type="AlphaFoldDB" id="A0A8J3DC35"/>
<comment type="similarity">
    <text evidence="1">Belongs to the 'phage' integrase family.</text>
</comment>
<dbReference type="Gene3D" id="1.10.150.130">
    <property type="match status" value="1"/>
</dbReference>
<evidence type="ECO:0000259" key="5">
    <source>
        <dbReference type="PROSITE" id="PS51898"/>
    </source>
</evidence>
<protein>
    <submittedName>
        <fullName evidence="6">Class 1 integron integrase IntI1</fullName>
    </submittedName>
</protein>
<dbReference type="PANTHER" id="PTHR30349:SF64">
    <property type="entry name" value="PROPHAGE INTEGRASE INTD-RELATED"/>
    <property type="match status" value="1"/>
</dbReference>
<dbReference type="InterPro" id="IPR011010">
    <property type="entry name" value="DNA_brk_join_enz"/>
</dbReference>